<feature type="non-terminal residue" evidence="2">
    <location>
        <position position="1"/>
    </location>
</feature>
<comment type="caution">
    <text evidence="2">The sequence shown here is derived from an EMBL/GenBank/DDBJ whole genome shotgun (WGS) entry which is preliminary data.</text>
</comment>
<keyword evidence="3" id="KW-1185">Reference proteome</keyword>
<evidence type="ECO:0000313" key="3">
    <source>
        <dbReference type="Proteomes" id="UP000176998"/>
    </source>
</evidence>
<dbReference type="GeneID" id="34555423"/>
<protein>
    <submittedName>
        <fullName evidence="2">Uncharacterized protein</fullName>
    </submittedName>
</protein>
<dbReference type="Proteomes" id="UP000176998">
    <property type="component" value="Unassembled WGS sequence"/>
</dbReference>
<feature type="compositionally biased region" description="Basic and acidic residues" evidence="1">
    <location>
        <begin position="53"/>
        <end position="62"/>
    </location>
</feature>
<proteinExistence type="predicted"/>
<dbReference type="EMBL" id="MJBS01000012">
    <property type="protein sequence ID" value="OHF02567.1"/>
    <property type="molecule type" value="Genomic_DNA"/>
</dbReference>
<evidence type="ECO:0000256" key="1">
    <source>
        <dbReference type="SAM" id="MobiDB-lite"/>
    </source>
</evidence>
<sequence length="161" mass="18672">ARPWLLLGYNGDLLQPVSEHESQNGGNTPDEFPRSLPFYPPREEPTLRLSKSRTQEWDEKGKGKGVMRQTEETRGRLARFREMEREREPAERARRARESRLPSPVSPRRRFWLSSARFGALVLGICITPRVCDPVWAKEELGLSWETDEWDTADPREKTGP</sequence>
<feature type="region of interest" description="Disordered" evidence="1">
    <location>
        <begin position="16"/>
        <end position="105"/>
    </location>
</feature>
<organism evidence="2 3">
    <name type="scientific">Colletotrichum orchidophilum</name>
    <dbReference type="NCBI Taxonomy" id="1209926"/>
    <lineage>
        <taxon>Eukaryota</taxon>
        <taxon>Fungi</taxon>
        <taxon>Dikarya</taxon>
        <taxon>Ascomycota</taxon>
        <taxon>Pezizomycotina</taxon>
        <taxon>Sordariomycetes</taxon>
        <taxon>Hypocreomycetidae</taxon>
        <taxon>Glomerellales</taxon>
        <taxon>Glomerellaceae</taxon>
        <taxon>Colletotrichum</taxon>
    </lineage>
</organism>
<dbReference type="RefSeq" id="XP_022479707.1">
    <property type="nucleotide sequence ID" value="XM_022613913.1"/>
</dbReference>
<reference evidence="2 3" key="1">
    <citation type="submission" date="2016-09" db="EMBL/GenBank/DDBJ databases">
        <authorList>
            <person name="Capua I."/>
            <person name="De Benedictis P."/>
            <person name="Joannis T."/>
            <person name="Lombin L.H."/>
            <person name="Cattoli G."/>
        </authorList>
    </citation>
    <scope>NUCLEOTIDE SEQUENCE [LARGE SCALE GENOMIC DNA]</scope>
    <source>
        <strain evidence="2 3">IMI 309357</strain>
    </source>
</reference>
<gene>
    <name evidence="2" type="ORF">CORC01_02262</name>
</gene>
<name>A0A1G4BMN2_9PEZI</name>
<dbReference type="AlphaFoldDB" id="A0A1G4BMN2"/>
<dbReference type="OrthoDB" id="10569939at2759"/>
<evidence type="ECO:0000313" key="2">
    <source>
        <dbReference type="EMBL" id="OHF02567.1"/>
    </source>
</evidence>
<accession>A0A1G4BMN2</accession>
<feature type="compositionally biased region" description="Basic and acidic residues" evidence="1">
    <location>
        <begin position="69"/>
        <end position="100"/>
    </location>
</feature>